<evidence type="ECO:0000256" key="5">
    <source>
        <dbReference type="ARBA" id="ARBA00022692"/>
    </source>
</evidence>
<evidence type="ECO:0000259" key="15">
    <source>
        <dbReference type="Pfam" id="PF07885"/>
    </source>
</evidence>
<keyword evidence="17" id="KW-1185">Reference proteome</keyword>
<feature type="region of interest" description="Disordered" evidence="13">
    <location>
        <begin position="184"/>
        <end position="214"/>
    </location>
</feature>
<reference evidence="16" key="2">
    <citation type="submission" date="2022-06" db="UniProtKB">
        <authorList>
            <consortium name="EnsemblMetazoa"/>
        </authorList>
    </citation>
    <scope>IDENTIFICATION</scope>
    <source>
        <strain evidence="16">PS312</strain>
    </source>
</reference>
<feature type="transmembrane region" description="Helical" evidence="14">
    <location>
        <begin position="248"/>
        <end position="267"/>
    </location>
</feature>
<dbReference type="SUPFAM" id="SSF81324">
    <property type="entry name" value="Voltage-gated potassium channels"/>
    <property type="match status" value="2"/>
</dbReference>
<keyword evidence="8 14" id="KW-1133">Transmembrane helix</keyword>
<feature type="domain" description="Potassium channel" evidence="15">
    <location>
        <begin position="103"/>
        <end position="159"/>
    </location>
</feature>
<evidence type="ECO:0000256" key="2">
    <source>
        <dbReference type="ARBA" id="ARBA00006666"/>
    </source>
</evidence>
<dbReference type="GO" id="GO:0015271">
    <property type="term" value="F:outward rectifier potassium channel activity"/>
    <property type="evidence" value="ECO:0000318"/>
    <property type="project" value="GO_Central"/>
</dbReference>
<evidence type="ECO:0000256" key="1">
    <source>
        <dbReference type="ARBA" id="ARBA00004141"/>
    </source>
</evidence>
<evidence type="ECO:0000313" key="17">
    <source>
        <dbReference type="Proteomes" id="UP000005239"/>
    </source>
</evidence>
<dbReference type="InterPro" id="IPR003092">
    <property type="entry name" value="2pore_dom_K_chnl_TASK"/>
</dbReference>
<sequence>MFWNLVIKEYERLKLHHVMLFMFLLLYSFLGAVIFCAFESEAEEYEVQQKYINSMKARRTMLAAFHAIYNEGKNTSLPPEGRLVSVVNEYNQQMGLTPSRELKWTLWGGLYYAGTIYTTIGYGDLAASTFGGKLFTVFYALIGVPMVISILNDWGTMLFKGVSVLWNRVLVRCFRAIQRKRRQGRRRMGDQEDGDSNNSDTILHCESSSDDSEEEKDVPLPLYVVIIFFIFWMTTCTVLFAFVEGWSFFDSAYFFFISLTTIGFGDLTVRHHIAVAGFLFILIGLSVVSMTINVIQMQLENLFAQIVAGIDSDFKTKMTENSETMRKLSLEGTIGIQVNEGKGLSISKTSEHEDGDFMKHTERNMTGTNKLLMKFMSNHQKKMLNEKFEERNKMRNSATQTSVQIRVASVQTKDRDDQPVYEEEEEEEVITTTTTQDGRIVLTTRLVPKRKMYIYNTGD</sequence>
<evidence type="ECO:0000256" key="9">
    <source>
        <dbReference type="ARBA" id="ARBA00023065"/>
    </source>
</evidence>
<dbReference type="EnsemblMetazoa" id="PPA28764.1">
    <property type="protein sequence ID" value="PPA28764.1"/>
    <property type="gene ID" value="WBGene00118318"/>
</dbReference>
<evidence type="ECO:0000256" key="3">
    <source>
        <dbReference type="ARBA" id="ARBA00022448"/>
    </source>
</evidence>
<dbReference type="InterPro" id="IPR013099">
    <property type="entry name" value="K_chnl_dom"/>
</dbReference>
<keyword evidence="7" id="KW-0630">Potassium</keyword>
<accession>A0A2A6CAM3</accession>
<feature type="transmembrane region" description="Helical" evidence="14">
    <location>
        <begin position="20"/>
        <end position="40"/>
    </location>
</feature>
<comment type="similarity">
    <text evidence="2 12">Belongs to the two pore domain potassium channel (TC 1.A.1.8) family.</text>
</comment>
<dbReference type="GO" id="GO:0071805">
    <property type="term" value="P:potassium ion transmembrane transport"/>
    <property type="evidence" value="ECO:0000318"/>
    <property type="project" value="GO_Central"/>
</dbReference>
<feature type="transmembrane region" description="Helical" evidence="14">
    <location>
        <begin position="134"/>
        <end position="151"/>
    </location>
</feature>
<dbReference type="GO" id="GO:0022841">
    <property type="term" value="F:potassium ion leak channel activity"/>
    <property type="evidence" value="ECO:0000318"/>
    <property type="project" value="GO_Central"/>
</dbReference>
<proteinExistence type="inferred from homology"/>
<dbReference type="PRINTS" id="PR01095">
    <property type="entry name" value="TASKCHANNEL"/>
</dbReference>
<accession>A0A8R1YJW0</accession>
<name>A0A2A6CAM3_PRIPA</name>
<evidence type="ECO:0000256" key="7">
    <source>
        <dbReference type="ARBA" id="ARBA00022958"/>
    </source>
</evidence>
<gene>
    <name evidence="16" type="primary">WBGene00118318</name>
</gene>
<dbReference type="Proteomes" id="UP000005239">
    <property type="component" value="Unassembled WGS sequence"/>
</dbReference>
<evidence type="ECO:0000313" key="16">
    <source>
        <dbReference type="EnsemblMetazoa" id="PPA28764.1"/>
    </source>
</evidence>
<keyword evidence="3 12" id="KW-0813">Transport</keyword>
<organism evidence="16 17">
    <name type="scientific">Pristionchus pacificus</name>
    <name type="common">Parasitic nematode worm</name>
    <dbReference type="NCBI Taxonomy" id="54126"/>
    <lineage>
        <taxon>Eukaryota</taxon>
        <taxon>Metazoa</taxon>
        <taxon>Ecdysozoa</taxon>
        <taxon>Nematoda</taxon>
        <taxon>Chromadorea</taxon>
        <taxon>Rhabditida</taxon>
        <taxon>Rhabditina</taxon>
        <taxon>Diplogasteromorpha</taxon>
        <taxon>Diplogasteroidea</taxon>
        <taxon>Neodiplogasteridae</taxon>
        <taxon>Pristionchus</taxon>
    </lineage>
</organism>
<evidence type="ECO:0000256" key="8">
    <source>
        <dbReference type="ARBA" id="ARBA00022989"/>
    </source>
</evidence>
<evidence type="ECO:0000256" key="14">
    <source>
        <dbReference type="SAM" id="Phobius"/>
    </source>
</evidence>
<evidence type="ECO:0000256" key="11">
    <source>
        <dbReference type="ARBA" id="ARBA00023303"/>
    </source>
</evidence>
<feature type="transmembrane region" description="Helical" evidence="14">
    <location>
        <begin position="222"/>
        <end position="242"/>
    </location>
</feature>
<keyword evidence="4" id="KW-0633">Potassium transport</keyword>
<dbReference type="Pfam" id="PF07885">
    <property type="entry name" value="Ion_trans_2"/>
    <property type="match status" value="2"/>
</dbReference>
<keyword evidence="6" id="KW-0631">Potassium channel</keyword>
<dbReference type="InterPro" id="IPR003280">
    <property type="entry name" value="2pore_dom_K_chnl"/>
</dbReference>
<reference evidence="17" key="1">
    <citation type="journal article" date="2008" name="Nat. Genet.">
        <title>The Pristionchus pacificus genome provides a unique perspective on nematode lifestyle and parasitism.</title>
        <authorList>
            <person name="Dieterich C."/>
            <person name="Clifton S.W."/>
            <person name="Schuster L.N."/>
            <person name="Chinwalla A."/>
            <person name="Delehaunty K."/>
            <person name="Dinkelacker I."/>
            <person name="Fulton L."/>
            <person name="Fulton R."/>
            <person name="Godfrey J."/>
            <person name="Minx P."/>
            <person name="Mitreva M."/>
            <person name="Roeseler W."/>
            <person name="Tian H."/>
            <person name="Witte H."/>
            <person name="Yang S.P."/>
            <person name="Wilson R.K."/>
            <person name="Sommer R.J."/>
        </authorList>
    </citation>
    <scope>NUCLEOTIDE SEQUENCE [LARGE SCALE GENOMIC DNA]</scope>
    <source>
        <strain evidence="17">PS312</strain>
    </source>
</reference>
<evidence type="ECO:0000256" key="6">
    <source>
        <dbReference type="ARBA" id="ARBA00022826"/>
    </source>
</evidence>
<dbReference type="Gene3D" id="1.10.287.70">
    <property type="match status" value="1"/>
</dbReference>
<feature type="transmembrane region" description="Helical" evidence="14">
    <location>
        <begin position="104"/>
        <end position="122"/>
    </location>
</feature>
<keyword evidence="10 14" id="KW-0472">Membrane</keyword>
<keyword evidence="9 12" id="KW-0406">Ion transport</keyword>
<dbReference type="GO" id="GO:0005886">
    <property type="term" value="C:plasma membrane"/>
    <property type="evidence" value="ECO:0000318"/>
    <property type="project" value="GO_Central"/>
</dbReference>
<keyword evidence="11 12" id="KW-0407">Ion channel</keyword>
<evidence type="ECO:0000256" key="4">
    <source>
        <dbReference type="ARBA" id="ARBA00022538"/>
    </source>
</evidence>
<comment type="subcellular location">
    <subcellularLocation>
        <location evidence="1">Membrane</location>
        <topology evidence="1">Multi-pass membrane protein</topology>
    </subcellularLocation>
</comment>
<dbReference type="PANTHER" id="PTHR11003">
    <property type="entry name" value="POTASSIUM CHANNEL, SUBFAMILY K"/>
    <property type="match status" value="1"/>
</dbReference>
<keyword evidence="5 12" id="KW-0812">Transmembrane</keyword>
<evidence type="ECO:0000256" key="13">
    <source>
        <dbReference type="SAM" id="MobiDB-lite"/>
    </source>
</evidence>
<feature type="transmembrane region" description="Helical" evidence="14">
    <location>
        <begin position="274"/>
        <end position="295"/>
    </location>
</feature>
<feature type="domain" description="Potassium channel" evidence="15">
    <location>
        <begin position="227"/>
        <end position="300"/>
    </location>
</feature>
<protein>
    <submittedName>
        <fullName evidence="16">Twk-42</fullName>
    </submittedName>
</protein>
<dbReference type="PANTHER" id="PTHR11003:SF324">
    <property type="entry name" value="POTASSIUM CHANNEL DOMAIN-CONTAINING PROTEIN"/>
    <property type="match status" value="1"/>
</dbReference>
<evidence type="ECO:0000256" key="12">
    <source>
        <dbReference type="RuleBase" id="RU003857"/>
    </source>
</evidence>
<evidence type="ECO:0000256" key="10">
    <source>
        <dbReference type="ARBA" id="ARBA00023136"/>
    </source>
</evidence>
<dbReference type="OrthoDB" id="297496at2759"/>
<dbReference type="PRINTS" id="PR01333">
    <property type="entry name" value="2POREKCHANEL"/>
</dbReference>
<dbReference type="AlphaFoldDB" id="A0A2A6CAM3"/>